<feature type="signal peptide" evidence="2">
    <location>
        <begin position="1"/>
        <end position="23"/>
    </location>
</feature>
<name>A0ABS7T2G6_9GAMM</name>
<evidence type="ECO:0000313" key="3">
    <source>
        <dbReference type="EMBL" id="MBZ4038051.1"/>
    </source>
</evidence>
<feature type="region of interest" description="Disordered" evidence="1">
    <location>
        <begin position="127"/>
        <end position="146"/>
    </location>
</feature>
<proteinExistence type="predicted"/>
<keyword evidence="4" id="KW-1185">Reference proteome</keyword>
<dbReference type="NCBIfam" id="NF047450">
    <property type="entry name" value="post-PEP-CTERM_1"/>
    <property type="match status" value="1"/>
</dbReference>
<reference evidence="3 4" key="1">
    <citation type="submission" date="2021-09" db="EMBL/GenBank/DDBJ databases">
        <title>Lysobacter sp. 13A isolated from the river sediment.</title>
        <authorList>
            <person name="Liu H."/>
            <person name="Li S."/>
            <person name="Mao S."/>
        </authorList>
    </citation>
    <scope>NUCLEOTIDE SEQUENCE [LARGE SCALE GENOMIC DNA]</scope>
    <source>
        <strain evidence="3 4">13A</strain>
    </source>
</reference>
<evidence type="ECO:0000256" key="2">
    <source>
        <dbReference type="SAM" id="SignalP"/>
    </source>
</evidence>
<feature type="chain" id="PRO_5046229925" description="DUF4148 domain-containing protein" evidence="2">
    <location>
        <begin position="24"/>
        <end position="146"/>
    </location>
</feature>
<gene>
    <name evidence="3" type="ORF">K6753_00690</name>
</gene>
<accession>A0ABS7T2G6</accession>
<dbReference type="Proteomes" id="UP001430954">
    <property type="component" value="Unassembled WGS sequence"/>
</dbReference>
<keyword evidence="2" id="KW-0732">Signal</keyword>
<feature type="region of interest" description="Disordered" evidence="1">
    <location>
        <begin position="63"/>
        <end position="100"/>
    </location>
</feature>
<dbReference type="EMBL" id="JAINZW010000001">
    <property type="protein sequence ID" value="MBZ4038051.1"/>
    <property type="molecule type" value="Genomic_DNA"/>
</dbReference>
<evidence type="ECO:0000256" key="1">
    <source>
        <dbReference type="SAM" id="MobiDB-lite"/>
    </source>
</evidence>
<sequence length="146" mass="15183">MNTRTLRLALLSAGLSLTVAAHAAEPPATDDTATGYFAGVKVAIDPATGRLRAPTAEEIRQLRTAAATTPTAAPASRGKRAPRNEAEARQTVRRHANGNGVMAEVPEDRMSALVATQAADGGLMLQHRPLDATGTPVQPQPEVASE</sequence>
<evidence type="ECO:0000313" key="4">
    <source>
        <dbReference type="Proteomes" id="UP001430954"/>
    </source>
</evidence>
<evidence type="ECO:0008006" key="5">
    <source>
        <dbReference type="Google" id="ProtNLM"/>
    </source>
</evidence>
<feature type="compositionally biased region" description="Low complexity" evidence="1">
    <location>
        <begin position="64"/>
        <end position="75"/>
    </location>
</feature>
<organism evidence="3 4">
    <name type="scientific">Novilysobacter selenitireducens</name>
    <dbReference type="NCBI Taxonomy" id="2872639"/>
    <lineage>
        <taxon>Bacteria</taxon>
        <taxon>Pseudomonadati</taxon>
        <taxon>Pseudomonadota</taxon>
        <taxon>Gammaproteobacteria</taxon>
        <taxon>Lysobacterales</taxon>
        <taxon>Lysobacteraceae</taxon>
        <taxon>Novilysobacter</taxon>
    </lineage>
</organism>
<dbReference type="RefSeq" id="WP_223674268.1">
    <property type="nucleotide sequence ID" value="NZ_JAINZW010000001.1"/>
</dbReference>
<comment type="caution">
    <text evidence="3">The sequence shown here is derived from an EMBL/GenBank/DDBJ whole genome shotgun (WGS) entry which is preliminary data.</text>
</comment>
<protein>
    <recommendedName>
        <fullName evidence="5">DUF4148 domain-containing protein</fullName>
    </recommendedName>
</protein>